<evidence type="ECO:0000313" key="2">
    <source>
        <dbReference type="Proteomes" id="UP000219564"/>
    </source>
</evidence>
<sequence length="69" mass="8312">MRHPPGRLQLAAQRLFTRADRERQWREHSICTLNCVLFLELSGTTCVFLENILFFYMTRPLKMVVERRD</sequence>
<dbReference type="Proteomes" id="UP000219564">
    <property type="component" value="Unassembled WGS sequence"/>
</dbReference>
<gene>
    <name evidence="1" type="ORF">PLUA15_40085</name>
</gene>
<comment type="caution">
    <text evidence="1">The sequence shown here is derived from an EMBL/GenBank/DDBJ whole genome shotgun (WGS) entry which is preliminary data.</text>
</comment>
<accession>A0AAX2HBL3</accession>
<evidence type="ECO:0000313" key="1">
    <source>
        <dbReference type="EMBL" id="SOB53629.1"/>
    </source>
</evidence>
<dbReference type="AlphaFoldDB" id="A0AAX2HBL3"/>
<dbReference type="EMBL" id="OBKZ01000034">
    <property type="protein sequence ID" value="SOB53629.1"/>
    <property type="molecule type" value="Genomic_DNA"/>
</dbReference>
<protein>
    <submittedName>
        <fullName evidence="1">Uncharacterized protein</fullName>
    </submittedName>
</protein>
<name>A0AAX2HBL3_9PSED</name>
<reference evidence="1 2" key="1">
    <citation type="submission" date="2017-08" db="EMBL/GenBank/DDBJ databases">
        <authorList>
            <person name="Chaillou S."/>
        </authorList>
    </citation>
    <scope>NUCLEOTIDE SEQUENCE [LARGE SCALE GENOMIC DNA]</scope>
    <source>
        <strain evidence="1 2">MFPA15A1205</strain>
    </source>
</reference>
<organism evidence="1 2">
    <name type="scientific">Pseudomonas lundensis</name>
    <dbReference type="NCBI Taxonomy" id="86185"/>
    <lineage>
        <taxon>Bacteria</taxon>
        <taxon>Pseudomonadati</taxon>
        <taxon>Pseudomonadota</taxon>
        <taxon>Gammaproteobacteria</taxon>
        <taxon>Pseudomonadales</taxon>
        <taxon>Pseudomonadaceae</taxon>
        <taxon>Pseudomonas</taxon>
    </lineage>
</organism>
<proteinExistence type="predicted"/>